<sequence length="84" mass="8409">MARTVRILGGALLLLALAAGAAAWFGWRAYTAPGPLAAPAQIVVPRGGTEAVGGALLRNGVVADSRAFAVASLLTRGEGRVRAA</sequence>
<feature type="non-terminal residue" evidence="1">
    <location>
        <position position="84"/>
    </location>
</feature>
<name>A0A6J4MKS8_9BACT</name>
<protein>
    <recommendedName>
        <fullName evidence="2">Aminodeoxychorismate lyase</fullName>
    </recommendedName>
</protein>
<reference evidence="1" key="1">
    <citation type="submission" date="2020-02" db="EMBL/GenBank/DDBJ databases">
        <authorList>
            <person name="Meier V. D."/>
        </authorList>
    </citation>
    <scope>NUCLEOTIDE SEQUENCE</scope>
    <source>
        <strain evidence="1">AVDCRST_MAG40</strain>
    </source>
</reference>
<evidence type="ECO:0000313" key="1">
    <source>
        <dbReference type="EMBL" id="CAA9360653.1"/>
    </source>
</evidence>
<evidence type="ECO:0008006" key="2">
    <source>
        <dbReference type="Google" id="ProtNLM"/>
    </source>
</evidence>
<organism evidence="1">
    <name type="scientific">uncultured Gemmatimonadaceae bacterium</name>
    <dbReference type="NCBI Taxonomy" id="246130"/>
    <lineage>
        <taxon>Bacteria</taxon>
        <taxon>Pseudomonadati</taxon>
        <taxon>Gemmatimonadota</taxon>
        <taxon>Gemmatimonadia</taxon>
        <taxon>Gemmatimonadales</taxon>
        <taxon>Gemmatimonadaceae</taxon>
        <taxon>environmental samples</taxon>
    </lineage>
</organism>
<dbReference type="AlphaFoldDB" id="A0A6J4MKS8"/>
<accession>A0A6J4MKS8</accession>
<proteinExistence type="predicted"/>
<dbReference type="EMBL" id="CADCTX010000954">
    <property type="protein sequence ID" value="CAA9360653.1"/>
    <property type="molecule type" value="Genomic_DNA"/>
</dbReference>
<gene>
    <name evidence="1" type="ORF">AVDCRST_MAG40-3458</name>
</gene>